<dbReference type="AlphaFoldDB" id="A0A0B6YG93"/>
<proteinExistence type="predicted"/>
<name>A0A0B6YG93_9EUPU</name>
<sequence length="85" mass="9855">EDISAEIVVTFTEFLENQTREMCRSESCHIEIVRVSCGSESKKKRRSAEEKPENMQHEHELYTSISWMNLSLESRTETVSAETSQ</sequence>
<evidence type="ECO:0000313" key="2">
    <source>
        <dbReference type="EMBL" id="CEK55253.1"/>
    </source>
</evidence>
<feature type="region of interest" description="Disordered" evidence="1">
    <location>
        <begin position="39"/>
        <end position="58"/>
    </location>
</feature>
<feature type="non-terminal residue" evidence="2">
    <location>
        <position position="85"/>
    </location>
</feature>
<accession>A0A0B6YG93</accession>
<dbReference type="EMBL" id="HACG01008388">
    <property type="protein sequence ID" value="CEK55253.1"/>
    <property type="molecule type" value="Transcribed_RNA"/>
</dbReference>
<gene>
    <name evidence="2" type="primary">ORF24744</name>
</gene>
<protein>
    <submittedName>
        <fullName evidence="2">Uncharacterized protein</fullName>
    </submittedName>
</protein>
<reference evidence="2" key="1">
    <citation type="submission" date="2014-12" db="EMBL/GenBank/DDBJ databases">
        <title>Insight into the proteome of Arion vulgaris.</title>
        <authorList>
            <person name="Aradska J."/>
            <person name="Bulat T."/>
            <person name="Smidak R."/>
            <person name="Sarate P."/>
            <person name="Gangsoo J."/>
            <person name="Sialana F."/>
            <person name="Bilban M."/>
            <person name="Lubec G."/>
        </authorList>
    </citation>
    <scope>NUCLEOTIDE SEQUENCE</scope>
    <source>
        <tissue evidence="2">Skin</tissue>
    </source>
</reference>
<evidence type="ECO:0000256" key="1">
    <source>
        <dbReference type="SAM" id="MobiDB-lite"/>
    </source>
</evidence>
<feature type="compositionally biased region" description="Basic and acidic residues" evidence="1">
    <location>
        <begin position="47"/>
        <end position="58"/>
    </location>
</feature>
<organism evidence="2">
    <name type="scientific">Arion vulgaris</name>
    <dbReference type="NCBI Taxonomy" id="1028688"/>
    <lineage>
        <taxon>Eukaryota</taxon>
        <taxon>Metazoa</taxon>
        <taxon>Spiralia</taxon>
        <taxon>Lophotrochozoa</taxon>
        <taxon>Mollusca</taxon>
        <taxon>Gastropoda</taxon>
        <taxon>Heterobranchia</taxon>
        <taxon>Euthyneura</taxon>
        <taxon>Panpulmonata</taxon>
        <taxon>Eupulmonata</taxon>
        <taxon>Stylommatophora</taxon>
        <taxon>Helicina</taxon>
        <taxon>Arionoidea</taxon>
        <taxon>Arionidae</taxon>
        <taxon>Arion</taxon>
    </lineage>
</organism>
<feature type="non-terminal residue" evidence="2">
    <location>
        <position position="1"/>
    </location>
</feature>